<keyword evidence="1" id="KW-1133">Transmembrane helix</keyword>
<reference evidence="2 3" key="1">
    <citation type="submission" date="2020-05" db="EMBL/GenBank/DDBJ databases">
        <title>Gimesia benthica sp. nov., a novel planctomycete isolated from a deep-sea water sample of the Northwest Indian Ocean.</title>
        <authorList>
            <person name="Wang J."/>
            <person name="Ruan C."/>
            <person name="Song L."/>
            <person name="Zhu Y."/>
            <person name="Li A."/>
            <person name="Zheng X."/>
            <person name="Wang L."/>
            <person name="Lu Z."/>
            <person name="Huang Y."/>
            <person name="Du W."/>
            <person name="Zhou Y."/>
            <person name="Huang L."/>
            <person name="Dai X."/>
        </authorList>
    </citation>
    <scope>NUCLEOTIDE SEQUENCE [LARGE SCALE GENOMIC DNA]</scope>
    <source>
        <strain evidence="2 3">YYQ-30</strain>
    </source>
</reference>
<evidence type="ECO:0000313" key="3">
    <source>
        <dbReference type="Proteomes" id="UP000572377"/>
    </source>
</evidence>
<evidence type="ECO:0000313" key="2">
    <source>
        <dbReference type="EMBL" id="NNU81025.1"/>
    </source>
</evidence>
<comment type="caution">
    <text evidence="2">The sequence shown here is derived from an EMBL/GenBank/DDBJ whole genome shotgun (WGS) entry which is preliminary data.</text>
</comment>
<feature type="transmembrane region" description="Helical" evidence="1">
    <location>
        <begin position="37"/>
        <end position="58"/>
    </location>
</feature>
<accession>A0A849L3W6</accession>
<gene>
    <name evidence="2" type="ORF">HMH01_11310</name>
</gene>
<dbReference type="EMBL" id="JABFBC010000002">
    <property type="protein sequence ID" value="NNU81025.1"/>
    <property type="molecule type" value="Genomic_DNA"/>
</dbReference>
<organism evidence="2 3">
    <name type="scientific">Halovulum dunhuangense</name>
    <dbReference type="NCBI Taxonomy" id="1505036"/>
    <lineage>
        <taxon>Bacteria</taxon>
        <taxon>Pseudomonadati</taxon>
        <taxon>Pseudomonadota</taxon>
        <taxon>Alphaproteobacteria</taxon>
        <taxon>Rhodobacterales</taxon>
        <taxon>Paracoccaceae</taxon>
        <taxon>Halovulum</taxon>
    </lineage>
</organism>
<dbReference type="AlphaFoldDB" id="A0A849L3W6"/>
<proteinExistence type="predicted"/>
<keyword evidence="3" id="KW-1185">Reference proteome</keyword>
<dbReference type="Proteomes" id="UP000572377">
    <property type="component" value="Unassembled WGS sequence"/>
</dbReference>
<keyword evidence="1" id="KW-0812">Transmembrane</keyword>
<name>A0A849L3W6_9RHOB</name>
<protein>
    <submittedName>
        <fullName evidence="2">Uncharacterized protein</fullName>
    </submittedName>
</protein>
<dbReference type="RefSeq" id="WP_171325607.1">
    <property type="nucleotide sequence ID" value="NZ_JABFBC010000002.1"/>
</dbReference>
<keyword evidence="1" id="KW-0472">Membrane</keyword>
<sequence length="79" mass="8798">MSSMERVVEDLGRIYGRSKDFVGEFLYAPFGIESTDAVNAATLYVALAVLAMVTWRLASPAPRRRSGRARSKFDVSRNI</sequence>
<evidence type="ECO:0000256" key="1">
    <source>
        <dbReference type="SAM" id="Phobius"/>
    </source>
</evidence>